<feature type="compositionally biased region" description="Basic and acidic residues" evidence="1">
    <location>
        <begin position="235"/>
        <end position="246"/>
    </location>
</feature>
<feature type="region of interest" description="Disordered" evidence="1">
    <location>
        <begin position="28"/>
        <end position="60"/>
    </location>
</feature>
<proteinExistence type="predicted"/>
<sequence length="307" mass="33987">MELGLSSVEMSREQEMINTKKRLEAFKFNPSTGFNNSATPSNSVRPARRPHMRSSSISSLSISSLSSVDSTFSCISESSSVSSMETCSSSSAGRSRPTHHRRRSSVNTRGESAELMGITLPELPVTTSQRNVNFCNNSFQRRVNALDSHEFSLVTKTVEIPILDSDGVPQKPVMRENKLSTAFAISSVPGKRTSFGKLPPSNSPKVQLQTLVEEEEEEEDETDSTVSSCEDSIESEMHKEESEVKPVADIPKLRAHLKATHRRSLSRDGFFAARWLTDIITTLPISSLQLHYHTDSFFLLAHCTDCA</sequence>
<gene>
    <name evidence="2" type="ORF">PNOK_0374600</name>
</gene>
<feature type="compositionally biased region" description="Polar residues" evidence="1">
    <location>
        <begin position="29"/>
        <end position="44"/>
    </location>
</feature>
<dbReference type="OrthoDB" id="2528184at2759"/>
<dbReference type="Proteomes" id="UP000217199">
    <property type="component" value="Unassembled WGS sequence"/>
</dbReference>
<evidence type="ECO:0000313" key="2">
    <source>
        <dbReference type="EMBL" id="PAV21119.1"/>
    </source>
</evidence>
<dbReference type="AlphaFoldDB" id="A0A286UNJ7"/>
<evidence type="ECO:0000256" key="1">
    <source>
        <dbReference type="SAM" id="MobiDB-lite"/>
    </source>
</evidence>
<feature type="compositionally biased region" description="Low complexity" evidence="1">
    <location>
        <begin position="83"/>
        <end position="95"/>
    </location>
</feature>
<feature type="region of interest" description="Disordered" evidence="1">
    <location>
        <begin position="83"/>
        <end position="111"/>
    </location>
</feature>
<keyword evidence="3" id="KW-1185">Reference proteome</keyword>
<evidence type="ECO:0000313" key="3">
    <source>
        <dbReference type="Proteomes" id="UP000217199"/>
    </source>
</evidence>
<reference evidence="2 3" key="1">
    <citation type="journal article" date="2017" name="Mol. Ecol.">
        <title>Comparative and population genomic landscape of Phellinus noxius: A hypervariable fungus causing root rot in trees.</title>
        <authorList>
            <person name="Chung C.L."/>
            <person name="Lee T.J."/>
            <person name="Akiba M."/>
            <person name="Lee H.H."/>
            <person name="Kuo T.H."/>
            <person name="Liu D."/>
            <person name="Ke H.M."/>
            <person name="Yokoi T."/>
            <person name="Roa M.B."/>
            <person name="Lu M.J."/>
            <person name="Chang Y.Y."/>
            <person name="Ann P.J."/>
            <person name="Tsai J.N."/>
            <person name="Chen C.Y."/>
            <person name="Tzean S.S."/>
            <person name="Ota Y."/>
            <person name="Hattori T."/>
            <person name="Sahashi N."/>
            <person name="Liou R.F."/>
            <person name="Kikuchi T."/>
            <person name="Tsai I.J."/>
        </authorList>
    </citation>
    <scope>NUCLEOTIDE SEQUENCE [LARGE SCALE GENOMIC DNA]</scope>
    <source>
        <strain evidence="2 3">FFPRI411160</strain>
    </source>
</reference>
<accession>A0A286UNJ7</accession>
<feature type="compositionally biased region" description="Acidic residues" evidence="1">
    <location>
        <begin position="214"/>
        <end position="223"/>
    </location>
</feature>
<dbReference type="InParanoid" id="A0A286UNJ7"/>
<feature type="region of interest" description="Disordered" evidence="1">
    <location>
        <begin position="214"/>
        <end position="246"/>
    </location>
</feature>
<organism evidence="2 3">
    <name type="scientific">Pyrrhoderma noxium</name>
    <dbReference type="NCBI Taxonomy" id="2282107"/>
    <lineage>
        <taxon>Eukaryota</taxon>
        <taxon>Fungi</taxon>
        <taxon>Dikarya</taxon>
        <taxon>Basidiomycota</taxon>
        <taxon>Agaricomycotina</taxon>
        <taxon>Agaricomycetes</taxon>
        <taxon>Hymenochaetales</taxon>
        <taxon>Hymenochaetaceae</taxon>
        <taxon>Pyrrhoderma</taxon>
    </lineage>
</organism>
<dbReference type="EMBL" id="NBII01000003">
    <property type="protein sequence ID" value="PAV21119.1"/>
    <property type="molecule type" value="Genomic_DNA"/>
</dbReference>
<comment type="caution">
    <text evidence="2">The sequence shown here is derived from an EMBL/GenBank/DDBJ whole genome shotgun (WGS) entry which is preliminary data.</text>
</comment>
<dbReference type="STRING" id="2282107.A0A286UNJ7"/>
<protein>
    <submittedName>
        <fullName evidence="2">Uncharacterized protein</fullName>
    </submittedName>
</protein>
<name>A0A286UNJ7_9AGAM</name>